<dbReference type="SMART" id="SM00060">
    <property type="entry name" value="FN3"/>
    <property type="match status" value="1"/>
</dbReference>
<dbReference type="PROSITE" id="PS50853">
    <property type="entry name" value="FN3"/>
    <property type="match status" value="1"/>
</dbReference>
<evidence type="ECO:0000259" key="3">
    <source>
        <dbReference type="PROSITE" id="PS50853"/>
    </source>
</evidence>
<dbReference type="Gene3D" id="2.60.120.260">
    <property type="entry name" value="Galactose-binding domain-like"/>
    <property type="match status" value="3"/>
</dbReference>
<name>A0ABW0HSD0_9BACL</name>
<evidence type="ECO:0000256" key="1">
    <source>
        <dbReference type="SAM" id="SignalP"/>
    </source>
</evidence>
<dbReference type="SUPFAM" id="SSF75005">
    <property type="entry name" value="Arabinanase/levansucrase/invertase"/>
    <property type="match status" value="1"/>
</dbReference>
<dbReference type="SUPFAM" id="SSF49785">
    <property type="entry name" value="Galactose-binding domain-like"/>
    <property type="match status" value="3"/>
</dbReference>
<accession>A0ABW0HSD0</accession>
<dbReference type="InterPro" id="IPR036116">
    <property type="entry name" value="FN3_sf"/>
</dbReference>
<comment type="caution">
    <text evidence="4">The sequence shown here is derived from an EMBL/GenBank/DDBJ whole genome shotgun (WGS) entry which is preliminary data.</text>
</comment>
<dbReference type="Pfam" id="PF00041">
    <property type="entry name" value="fn3"/>
    <property type="match status" value="1"/>
</dbReference>
<dbReference type="InterPro" id="IPR013783">
    <property type="entry name" value="Ig-like_fold"/>
</dbReference>
<keyword evidence="5" id="KW-1185">Reference proteome</keyword>
<keyword evidence="1" id="KW-0732">Signal</keyword>
<feature type="domain" description="Fibronectin type-III" evidence="3">
    <location>
        <begin position="341"/>
        <end position="435"/>
    </location>
</feature>
<dbReference type="Gene3D" id="2.115.10.20">
    <property type="entry name" value="Glycosyl hydrolase domain, family 43"/>
    <property type="match status" value="1"/>
</dbReference>
<feature type="domain" description="F5/8 type C" evidence="2">
    <location>
        <begin position="696"/>
        <end position="850"/>
    </location>
</feature>
<evidence type="ECO:0000313" key="5">
    <source>
        <dbReference type="Proteomes" id="UP001596113"/>
    </source>
</evidence>
<dbReference type="Pfam" id="PF00754">
    <property type="entry name" value="F5_F8_type_C"/>
    <property type="match status" value="3"/>
</dbReference>
<dbReference type="Proteomes" id="UP001596113">
    <property type="component" value="Unassembled WGS sequence"/>
</dbReference>
<dbReference type="PROSITE" id="PS50022">
    <property type="entry name" value="FA58C_3"/>
    <property type="match status" value="3"/>
</dbReference>
<dbReference type="SUPFAM" id="SSF49265">
    <property type="entry name" value="Fibronectin type III"/>
    <property type="match status" value="1"/>
</dbReference>
<reference evidence="5" key="1">
    <citation type="journal article" date="2019" name="Int. J. Syst. Evol. Microbiol.">
        <title>The Global Catalogue of Microorganisms (GCM) 10K type strain sequencing project: providing services to taxonomists for standard genome sequencing and annotation.</title>
        <authorList>
            <consortium name="The Broad Institute Genomics Platform"/>
            <consortium name="The Broad Institute Genome Sequencing Center for Infectious Disease"/>
            <person name="Wu L."/>
            <person name="Ma J."/>
        </authorList>
    </citation>
    <scope>NUCLEOTIDE SEQUENCE [LARGE SCALE GENOMIC DNA]</scope>
    <source>
        <strain evidence="5">CGMCC 1.18575</strain>
    </source>
</reference>
<dbReference type="InterPro" id="IPR000421">
    <property type="entry name" value="FA58C"/>
</dbReference>
<dbReference type="PANTHER" id="PTHR45713">
    <property type="entry name" value="FTP DOMAIN-CONTAINING PROTEIN"/>
    <property type="match status" value="1"/>
</dbReference>
<protein>
    <submittedName>
        <fullName evidence="4">Discoidin domain-containing protein</fullName>
    </submittedName>
</protein>
<feature type="chain" id="PRO_5046713831" evidence="1">
    <location>
        <begin position="28"/>
        <end position="854"/>
    </location>
</feature>
<dbReference type="InterPro" id="IPR008979">
    <property type="entry name" value="Galactose-bd-like_sf"/>
</dbReference>
<dbReference type="InterPro" id="IPR003961">
    <property type="entry name" value="FN3_dom"/>
</dbReference>
<dbReference type="Gene3D" id="2.60.40.10">
    <property type="entry name" value="Immunoglobulins"/>
    <property type="match status" value="1"/>
</dbReference>
<feature type="domain" description="F5/8 type C" evidence="2">
    <location>
        <begin position="596"/>
        <end position="694"/>
    </location>
</feature>
<dbReference type="InterPro" id="IPR023296">
    <property type="entry name" value="Glyco_hydro_beta-prop_sf"/>
</dbReference>
<dbReference type="InterPro" id="IPR051941">
    <property type="entry name" value="BG_Antigen-Binding_Lectin"/>
</dbReference>
<feature type="signal peptide" evidence="1">
    <location>
        <begin position="1"/>
        <end position="27"/>
    </location>
</feature>
<proteinExistence type="predicted"/>
<organism evidence="4 5">
    <name type="scientific">Cohnella soli</name>
    <dbReference type="NCBI Taxonomy" id="425005"/>
    <lineage>
        <taxon>Bacteria</taxon>
        <taxon>Bacillati</taxon>
        <taxon>Bacillota</taxon>
        <taxon>Bacilli</taxon>
        <taxon>Bacillales</taxon>
        <taxon>Paenibacillaceae</taxon>
        <taxon>Cohnella</taxon>
    </lineage>
</organism>
<gene>
    <name evidence="4" type="ORF">ACFPOF_11260</name>
</gene>
<dbReference type="EMBL" id="JBHSMI010000023">
    <property type="protein sequence ID" value="MFC5403308.1"/>
    <property type="molecule type" value="Genomic_DNA"/>
</dbReference>
<sequence>MKRISTGLRGIIIALAHLVAFPTNVFAAVTGTTSAGWNVYDPSTGGAYRYGPSMILNADNSIDMWTCSPGASGAWDYIRYKHSPDNGATWGAESIALQPTPGARDAYSVCDPGVVKFGGYYFMGYTSTENSNGTDNDVYVARATSAAGPWAKWNGSGWGGANPQPFIAFDDPNIDTYGAGEPSFVVKDSTLYIYYTWWSRDPATGKPINQTRVRTASTSNPNWPGSTTYQGVAINRDIDGDDSTDHKYVPSMNKFIAIGTARRFSPFAYIKLYESTDGISYKPATLPKSFINVAAHNAGITGNELGQFDTTKSNRIAYAYGTKWAYWYTAMNPIMLTDSNLPAVPIVKAAIAGNGQATLHFRTSGVAGETYNVKYGTSSGSYTTTLSGITSSPYTVTGLTNGTAYYFTVVATNAAGDSGNSPQVSVMPLNLTASPRAGVSASSQLSGWEASKAVDADVNTTWSSIGHTDSKSTEWITVDTGGNRMVKRVTLTPRQPNEFSFPGKFIIQVSTDNSTWIDADYDIRQYRIESPTQMVYDFNEPLNGRYVRIYATELGHDENQPWIYRLQLGDVKIEDIPYSVSQSSMTSGWEGYKVLDDNPDTAWSSIGHASAASTEWVAIDTGAVNSFDAIKVTPRALNGYGFPVDFKFQSSNNGTTWTDITGAAYTAYPNPGTATQTFKFDSTVNARYIRIYATKLSADQYGNYYMQIADVKPDMTPKRTASVSSSIAGWEAAKVADGQNNTYWSSNAHGSASSTEWVSIDMGSVQNWSGLRVRPRPDYCFPVNFKLQSSTDGVNWTDISGHTYVDYYNPGSTTQVFPFSGLVSARYFRLYATKLSADQFGNYYIQLGEMVADH</sequence>
<dbReference type="CDD" id="cd00063">
    <property type="entry name" value="FN3"/>
    <property type="match status" value="1"/>
</dbReference>
<evidence type="ECO:0000259" key="2">
    <source>
        <dbReference type="PROSITE" id="PS50022"/>
    </source>
</evidence>
<feature type="domain" description="F5/8 type C" evidence="2">
    <location>
        <begin position="424"/>
        <end position="571"/>
    </location>
</feature>
<dbReference type="PANTHER" id="PTHR45713:SF6">
    <property type="entry name" value="F5_8 TYPE C DOMAIN-CONTAINING PROTEIN"/>
    <property type="match status" value="1"/>
</dbReference>
<evidence type="ECO:0000313" key="4">
    <source>
        <dbReference type="EMBL" id="MFC5403308.1"/>
    </source>
</evidence>